<gene>
    <name evidence="2" type="ORF">LCGC14_1707910</name>
</gene>
<evidence type="ECO:0000313" key="2">
    <source>
        <dbReference type="EMBL" id="KKM14265.1"/>
    </source>
</evidence>
<feature type="domain" description="Phosphoadenosine phosphosulphate reductase" evidence="1">
    <location>
        <begin position="11"/>
        <end position="239"/>
    </location>
</feature>
<dbReference type="InterPro" id="IPR014729">
    <property type="entry name" value="Rossmann-like_a/b/a_fold"/>
</dbReference>
<dbReference type="PANTHER" id="PTHR43196:SF2">
    <property type="entry name" value="PHOSPHOADENOSINE PHOSPHOSULFATE REDUCTASE"/>
    <property type="match status" value="1"/>
</dbReference>
<dbReference type="SUPFAM" id="SSF52402">
    <property type="entry name" value="Adenine nucleotide alpha hydrolases-like"/>
    <property type="match status" value="1"/>
</dbReference>
<comment type="caution">
    <text evidence="2">The sequence shown here is derived from an EMBL/GenBank/DDBJ whole genome shotgun (WGS) entry which is preliminary data.</text>
</comment>
<organism evidence="2">
    <name type="scientific">marine sediment metagenome</name>
    <dbReference type="NCBI Taxonomy" id="412755"/>
    <lineage>
        <taxon>unclassified sequences</taxon>
        <taxon>metagenomes</taxon>
        <taxon>ecological metagenomes</taxon>
    </lineage>
</organism>
<name>A0A0F9KG58_9ZZZZ</name>
<dbReference type="Gene3D" id="3.40.50.620">
    <property type="entry name" value="HUPs"/>
    <property type="match status" value="1"/>
</dbReference>
<proteinExistence type="predicted"/>
<dbReference type="InterPro" id="IPR050128">
    <property type="entry name" value="Sulfate_adenylyltrnsfr_sub2"/>
</dbReference>
<dbReference type="AlphaFoldDB" id="A0A0F9KG58"/>
<reference evidence="2" key="1">
    <citation type="journal article" date="2015" name="Nature">
        <title>Complex archaea that bridge the gap between prokaryotes and eukaryotes.</title>
        <authorList>
            <person name="Spang A."/>
            <person name="Saw J.H."/>
            <person name="Jorgensen S.L."/>
            <person name="Zaremba-Niedzwiedzka K."/>
            <person name="Martijn J."/>
            <person name="Lind A.E."/>
            <person name="van Eijk R."/>
            <person name="Schleper C."/>
            <person name="Guy L."/>
            <person name="Ettema T.J."/>
        </authorList>
    </citation>
    <scope>NUCLEOTIDE SEQUENCE</scope>
</reference>
<evidence type="ECO:0000259" key="1">
    <source>
        <dbReference type="Pfam" id="PF01507"/>
    </source>
</evidence>
<dbReference type="InterPro" id="IPR002500">
    <property type="entry name" value="PAPS_reduct_dom"/>
</dbReference>
<sequence length="327" mass="37223">MTPAFHEYDHIIVAFSGGKDSTACVLHLLDQGVDPDKIELWHHLVDGREGSTLMDWPVTEDYCRKLAKALGLPIFFSWKEGGFEREMLKKQQRTAPNHFEHIEDNVIECGIAGGTRGKVTTREKFPQVSADLSVRWCSAYLKIDVCTMAIKNQERFINASTLVVSGERAEESPARENYKEFEIDRADTRTQKSKRRRVDRWRPVHKWTEKQVWAIIERHGIMPHPAYRLGWGRLSCMSCIFGSNSQWASVNMIAPDHINTIAEYERKFGVTIHRTESVLDRIANASPYKSIDPTIAATALRREYYGPIIVTDWELPAGAFGESSGPS</sequence>
<protein>
    <recommendedName>
        <fullName evidence="1">Phosphoadenosine phosphosulphate reductase domain-containing protein</fullName>
    </recommendedName>
</protein>
<accession>A0A0F9KG58</accession>
<dbReference type="EMBL" id="LAZR01015189">
    <property type="protein sequence ID" value="KKM14265.1"/>
    <property type="molecule type" value="Genomic_DNA"/>
</dbReference>
<dbReference type="Pfam" id="PF01507">
    <property type="entry name" value="PAPS_reduct"/>
    <property type="match status" value="1"/>
</dbReference>
<dbReference type="PANTHER" id="PTHR43196">
    <property type="entry name" value="SULFATE ADENYLYLTRANSFERASE SUBUNIT 2"/>
    <property type="match status" value="1"/>
</dbReference>
<dbReference type="GO" id="GO:0003824">
    <property type="term" value="F:catalytic activity"/>
    <property type="evidence" value="ECO:0007669"/>
    <property type="project" value="InterPro"/>
</dbReference>